<organism evidence="2 3">
    <name type="scientific">Phialemonium atrogriseum</name>
    <dbReference type="NCBI Taxonomy" id="1093897"/>
    <lineage>
        <taxon>Eukaryota</taxon>
        <taxon>Fungi</taxon>
        <taxon>Dikarya</taxon>
        <taxon>Ascomycota</taxon>
        <taxon>Pezizomycotina</taxon>
        <taxon>Sordariomycetes</taxon>
        <taxon>Sordariomycetidae</taxon>
        <taxon>Cephalothecales</taxon>
        <taxon>Cephalothecaceae</taxon>
        <taxon>Phialemonium</taxon>
    </lineage>
</organism>
<dbReference type="Gene3D" id="3.40.50.150">
    <property type="entry name" value="Vaccinia Virus protein VP39"/>
    <property type="match status" value="1"/>
</dbReference>
<feature type="compositionally biased region" description="Low complexity" evidence="1">
    <location>
        <begin position="156"/>
        <end position="181"/>
    </location>
</feature>
<feature type="compositionally biased region" description="Polar residues" evidence="1">
    <location>
        <begin position="37"/>
        <end position="48"/>
    </location>
</feature>
<feature type="region of interest" description="Disordered" evidence="1">
    <location>
        <begin position="80"/>
        <end position="297"/>
    </location>
</feature>
<feature type="compositionally biased region" description="Pro residues" evidence="1">
    <location>
        <begin position="275"/>
        <end position="291"/>
    </location>
</feature>
<dbReference type="Proteomes" id="UP001244011">
    <property type="component" value="Unassembled WGS sequence"/>
</dbReference>
<evidence type="ECO:0000313" key="2">
    <source>
        <dbReference type="EMBL" id="KAK1770622.1"/>
    </source>
</evidence>
<feature type="compositionally biased region" description="Low complexity" evidence="1">
    <location>
        <begin position="100"/>
        <end position="117"/>
    </location>
</feature>
<keyword evidence="3" id="KW-1185">Reference proteome</keyword>
<dbReference type="AlphaFoldDB" id="A0AAJ0FK36"/>
<accession>A0AAJ0FK36</accession>
<protein>
    <recommendedName>
        <fullName evidence="4">Methyltransferase type 11 domain-containing protein</fullName>
    </recommendedName>
</protein>
<evidence type="ECO:0000256" key="1">
    <source>
        <dbReference type="SAM" id="MobiDB-lite"/>
    </source>
</evidence>
<proteinExistence type="predicted"/>
<sequence>MFEVIWTDHNRELVGERRARKELGKTDRAQEDDLLSSEISGCTSIPTRSSLSSGGKSPSGEEHSRFLGSIRLKKSFIFSKKKPSASPELDIPSPDRKIFIPSPSTPSTISATVSSASSDDKSPTTPAPPDGRHRLEHLWLPRKNAPARSPGDSRFSNSTEPTTPITTSPTGSSRAESSSSSKTEIVQALGPDSWIAKTTETTFEPRSDAHKGCARSEVTIIVDRPNLRTPTPPASPERHTAAPFIPQKRSAPTTQSGSPHPIIHDGRTDGASPITQPPFPAFKSPKTPPSPEQDRDVFISPPSRAVIFGAHDPEAWKPPAEWDINPYCEAPPLQVCGRAQVPVQDEDCMSMDMASMQREVKRMSSASPQVILARLREEWGSARDPAFYRELEMEQKRWMLSALHNLDKPRNSAFPARTSAVGRPQSQKKILALFESKATASYLAAVHHNSIITHLSPTPLSHNLFPNIRPIFSPLPSTPSPRPSLPLAPASFAAAYSLSLPSALPSQAIPPLLRAVSRALAPGGALHLTLVDPSPAPGSAGPRLRRWLDDSRLLLNVERRFRCVGPTRLLPAWLADARLGVTTAAAVVRRFAAVAGADAGDDDDDDDDEGRRVRLELRSTAGRMLWREVWGTYVNGDCWWWEDPDIVDECLRLGTYWEYSIIEAVKEA</sequence>
<feature type="region of interest" description="Disordered" evidence="1">
    <location>
        <begin position="19"/>
        <end position="65"/>
    </location>
</feature>
<comment type="caution">
    <text evidence="2">The sequence shown here is derived from an EMBL/GenBank/DDBJ whole genome shotgun (WGS) entry which is preliminary data.</text>
</comment>
<dbReference type="EMBL" id="MU839000">
    <property type="protein sequence ID" value="KAK1770622.1"/>
    <property type="molecule type" value="Genomic_DNA"/>
</dbReference>
<feature type="compositionally biased region" description="Low complexity" evidence="1">
    <location>
        <begin position="49"/>
        <end position="58"/>
    </location>
</feature>
<dbReference type="GeneID" id="85312881"/>
<feature type="compositionally biased region" description="Basic and acidic residues" evidence="1">
    <location>
        <begin position="130"/>
        <end position="139"/>
    </location>
</feature>
<dbReference type="InterPro" id="IPR029063">
    <property type="entry name" value="SAM-dependent_MTases_sf"/>
</dbReference>
<feature type="compositionally biased region" description="Basic and acidic residues" evidence="1">
    <location>
        <begin position="19"/>
        <end position="31"/>
    </location>
</feature>
<gene>
    <name evidence="2" type="ORF">QBC33DRAFT_556095</name>
</gene>
<reference evidence="2" key="1">
    <citation type="submission" date="2023-06" db="EMBL/GenBank/DDBJ databases">
        <title>Genome-scale phylogeny and comparative genomics of the fungal order Sordariales.</title>
        <authorList>
            <consortium name="Lawrence Berkeley National Laboratory"/>
            <person name="Hensen N."/>
            <person name="Bonometti L."/>
            <person name="Westerberg I."/>
            <person name="Brannstrom I.O."/>
            <person name="Guillou S."/>
            <person name="Cros-Aarteil S."/>
            <person name="Calhoun S."/>
            <person name="Haridas S."/>
            <person name="Kuo A."/>
            <person name="Mondo S."/>
            <person name="Pangilinan J."/>
            <person name="Riley R."/>
            <person name="Labutti K."/>
            <person name="Andreopoulos B."/>
            <person name="Lipzen A."/>
            <person name="Chen C."/>
            <person name="Yanf M."/>
            <person name="Daum C."/>
            <person name="Ng V."/>
            <person name="Clum A."/>
            <person name="Steindorff A."/>
            <person name="Ohm R."/>
            <person name="Martin F."/>
            <person name="Silar P."/>
            <person name="Natvig D."/>
            <person name="Lalanne C."/>
            <person name="Gautier V."/>
            <person name="Ament-Velasquez S.L."/>
            <person name="Kruys A."/>
            <person name="Hutchinson M.I."/>
            <person name="Powell A.J."/>
            <person name="Barry K."/>
            <person name="Miller A.N."/>
            <person name="Grigoriev I.V."/>
            <person name="Debuchy R."/>
            <person name="Gladieux P."/>
            <person name="Thoren M.H."/>
            <person name="Johannesson H."/>
        </authorList>
    </citation>
    <scope>NUCLEOTIDE SEQUENCE</scope>
    <source>
        <strain evidence="2">8032-3</strain>
    </source>
</reference>
<evidence type="ECO:0000313" key="3">
    <source>
        <dbReference type="Proteomes" id="UP001244011"/>
    </source>
</evidence>
<evidence type="ECO:0008006" key="4">
    <source>
        <dbReference type="Google" id="ProtNLM"/>
    </source>
</evidence>
<name>A0AAJ0FK36_9PEZI</name>
<dbReference type="RefSeq" id="XP_060286835.1">
    <property type="nucleotide sequence ID" value="XM_060429694.1"/>
</dbReference>